<proteinExistence type="predicted"/>
<dbReference type="Proteomes" id="UP000199352">
    <property type="component" value="Unassembled WGS sequence"/>
</dbReference>
<dbReference type="EMBL" id="FOFR01000018">
    <property type="protein sequence ID" value="SER95221.1"/>
    <property type="molecule type" value="Genomic_DNA"/>
</dbReference>
<evidence type="ECO:0000313" key="2">
    <source>
        <dbReference type="EMBL" id="SER95221.1"/>
    </source>
</evidence>
<keyword evidence="3" id="KW-1185">Reference proteome</keyword>
<keyword evidence="1" id="KW-1133">Transmembrane helix</keyword>
<sequence>MNEATIRALRTLVQNLAVDVGVAVMVAVSPLIIGTQLDWRLIAVTAAKTALATAASWIHRKLNELRDKKLGG</sequence>
<accession>A0A1H9TDI5</accession>
<keyword evidence="1" id="KW-0812">Transmembrane</keyword>
<name>A0A1H9TDI5_9PSEU</name>
<dbReference type="STRING" id="402600.SAMN05216188_11852"/>
<gene>
    <name evidence="2" type="ORF">SAMN05216188_11852</name>
</gene>
<reference evidence="3" key="1">
    <citation type="submission" date="2016-10" db="EMBL/GenBank/DDBJ databases">
        <authorList>
            <person name="Varghese N."/>
            <person name="Submissions S."/>
        </authorList>
    </citation>
    <scope>NUCLEOTIDE SEQUENCE [LARGE SCALE GENOMIC DNA]</scope>
    <source>
        <strain evidence="3">CGMCC 4.3525</strain>
    </source>
</reference>
<evidence type="ECO:0000256" key="1">
    <source>
        <dbReference type="SAM" id="Phobius"/>
    </source>
</evidence>
<feature type="transmembrane region" description="Helical" evidence="1">
    <location>
        <begin position="12"/>
        <end position="33"/>
    </location>
</feature>
<evidence type="ECO:0000313" key="3">
    <source>
        <dbReference type="Proteomes" id="UP000199352"/>
    </source>
</evidence>
<dbReference type="RefSeq" id="WP_089957347.1">
    <property type="nucleotide sequence ID" value="NZ_FOFR01000018.1"/>
</dbReference>
<feature type="transmembrane region" description="Helical" evidence="1">
    <location>
        <begin position="39"/>
        <end position="59"/>
    </location>
</feature>
<dbReference type="AlphaFoldDB" id="A0A1H9TDI5"/>
<protein>
    <submittedName>
        <fullName evidence="2">Uncharacterized protein</fullName>
    </submittedName>
</protein>
<organism evidence="2 3">
    <name type="scientific">Lentzea xinjiangensis</name>
    <dbReference type="NCBI Taxonomy" id="402600"/>
    <lineage>
        <taxon>Bacteria</taxon>
        <taxon>Bacillati</taxon>
        <taxon>Actinomycetota</taxon>
        <taxon>Actinomycetes</taxon>
        <taxon>Pseudonocardiales</taxon>
        <taxon>Pseudonocardiaceae</taxon>
        <taxon>Lentzea</taxon>
    </lineage>
</organism>
<keyword evidence="1" id="KW-0472">Membrane</keyword>